<evidence type="ECO:0000313" key="1">
    <source>
        <dbReference type="EMBL" id="KAF4621483.1"/>
    </source>
</evidence>
<protein>
    <submittedName>
        <fullName evidence="1">Uncharacterized protein</fullName>
    </submittedName>
</protein>
<comment type="caution">
    <text evidence="1">The sequence shown here is derived from an EMBL/GenBank/DDBJ whole genome shotgun (WGS) entry which is preliminary data.</text>
</comment>
<sequence>MAERDGLSFHTSLTTTATISLSSPRPLTANRPIGAFSHLPLHTFRLPGPTPLFTYFSKPVITRLVLPLHALPPPPTSSTSPPPTTNIMYPNIIVLGLPLNEVAAFDDVLTADTNWALGRNAALQIAIGPGYLKSRRQEDDTLKQLLNMGSFIPEANLHTITAMGYKDSIPLWRRLVESFPRRNAKIEFYILDNRFPGFREIVHYAPGAAYPTTTVVLPAEFIHRDGSLPAGILTTELANVGCLYILHCAGTGNRAVLLDRSVLLLTRFNSLRRLRVSRSLVGDDDDEELRATFEDCHPKRIGKDGFVLV</sequence>
<organism evidence="1 2">
    <name type="scientific">Agrocybe pediades</name>
    <dbReference type="NCBI Taxonomy" id="84607"/>
    <lineage>
        <taxon>Eukaryota</taxon>
        <taxon>Fungi</taxon>
        <taxon>Dikarya</taxon>
        <taxon>Basidiomycota</taxon>
        <taxon>Agaricomycotina</taxon>
        <taxon>Agaricomycetes</taxon>
        <taxon>Agaricomycetidae</taxon>
        <taxon>Agaricales</taxon>
        <taxon>Agaricineae</taxon>
        <taxon>Strophariaceae</taxon>
        <taxon>Agrocybe</taxon>
    </lineage>
</organism>
<reference evidence="1 2" key="1">
    <citation type="submission" date="2019-12" db="EMBL/GenBank/DDBJ databases">
        <authorList>
            <person name="Floudas D."/>
            <person name="Bentzer J."/>
            <person name="Ahren D."/>
            <person name="Johansson T."/>
            <person name="Persson P."/>
            <person name="Tunlid A."/>
        </authorList>
    </citation>
    <scope>NUCLEOTIDE SEQUENCE [LARGE SCALE GENOMIC DNA]</scope>
    <source>
        <strain evidence="1 2">CBS 102.39</strain>
    </source>
</reference>
<gene>
    <name evidence="1" type="ORF">D9613_001048</name>
</gene>
<dbReference type="Proteomes" id="UP000521872">
    <property type="component" value="Unassembled WGS sequence"/>
</dbReference>
<dbReference type="EMBL" id="JAACJL010000015">
    <property type="protein sequence ID" value="KAF4621483.1"/>
    <property type="molecule type" value="Genomic_DNA"/>
</dbReference>
<evidence type="ECO:0000313" key="2">
    <source>
        <dbReference type="Proteomes" id="UP000521872"/>
    </source>
</evidence>
<name>A0A8H4R308_9AGAR</name>
<accession>A0A8H4R308</accession>
<dbReference type="AlphaFoldDB" id="A0A8H4R308"/>
<proteinExistence type="predicted"/>
<keyword evidence="2" id="KW-1185">Reference proteome</keyword>